<name>A0A7I9VPY2_9BACT</name>
<gene>
    <name evidence="1" type="ORF">AMYX_29500</name>
</gene>
<evidence type="ECO:0008006" key="3">
    <source>
        <dbReference type="Google" id="ProtNLM"/>
    </source>
</evidence>
<proteinExistence type="predicted"/>
<evidence type="ECO:0000313" key="1">
    <source>
        <dbReference type="EMBL" id="GEJ58209.1"/>
    </source>
</evidence>
<dbReference type="RefSeq" id="WP_176066551.1">
    <property type="nucleotide sequence ID" value="NZ_BJTG01000007.1"/>
</dbReference>
<dbReference type="PANTHER" id="PTHR31793:SF24">
    <property type="entry name" value="LONG-CHAIN ACYL-COA THIOESTERASE FADM"/>
    <property type="match status" value="1"/>
</dbReference>
<dbReference type="CDD" id="cd00586">
    <property type="entry name" value="4HBT"/>
    <property type="match status" value="1"/>
</dbReference>
<accession>A0A7I9VPY2</accession>
<dbReference type="Gene3D" id="3.10.129.10">
    <property type="entry name" value="Hotdog Thioesterase"/>
    <property type="match status" value="1"/>
</dbReference>
<dbReference type="Pfam" id="PF13279">
    <property type="entry name" value="4HBT_2"/>
    <property type="match status" value="1"/>
</dbReference>
<dbReference type="AlphaFoldDB" id="A0A7I9VPY2"/>
<protein>
    <recommendedName>
        <fullName evidence="3">Thioesterase superfamily protein</fullName>
    </recommendedName>
</protein>
<dbReference type="Proteomes" id="UP000503640">
    <property type="component" value="Unassembled WGS sequence"/>
</dbReference>
<dbReference type="InterPro" id="IPR029069">
    <property type="entry name" value="HotDog_dom_sf"/>
</dbReference>
<sequence>MAFSRRYVVRWSDADANGHVRHTVYPELGAEVRLAWLAEAGWDWKRFERERIGPVLLREEIDYRREVGLNGSVEIDNEAVGLSPDGGRWKLRHTVRKEDGEVAAQLVVLGGWIDLEARRLVVAPPSLLEVLRAAPRAADYADLPPLRR</sequence>
<dbReference type="InterPro" id="IPR050563">
    <property type="entry name" value="4-hydroxybenzoyl-CoA_TE"/>
</dbReference>
<dbReference type="EMBL" id="BJTG01000007">
    <property type="protein sequence ID" value="GEJ58209.1"/>
    <property type="molecule type" value="Genomic_DNA"/>
</dbReference>
<keyword evidence="2" id="KW-1185">Reference proteome</keyword>
<dbReference type="SUPFAM" id="SSF54637">
    <property type="entry name" value="Thioesterase/thiol ester dehydrase-isomerase"/>
    <property type="match status" value="1"/>
</dbReference>
<organism evidence="1 2">
    <name type="scientific">Anaeromyxobacter diazotrophicus</name>
    <dbReference type="NCBI Taxonomy" id="2590199"/>
    <lineage>
        <taxon>Bacteria</taxon>
        <taxon>Pseudomonadati</taxon>
        <taxon>Myxococcota</taxon>
        <taxon>Myxococcia</taxon>
        <taxon>Myxococcales</taxon>
        <taxon>Cystobacterineae</taxon>
        <taxon>Anaeromyxobacteraceae</taxon>
        <taxon>Anaeromyxobacter</taxon>
    </lineage>
</organism>
<reference evidence="2" key="1">
    <citation type="journal article" date="2020" name="Appl. Environ. Microbiol.">
        <title>Diazotrophic Anaeromyxobacter Isolates from Soils.</title>
        <authorList>
            <person name="Masuda Y."/>
            <person name="Yamanaka H."/>
            <person name="Xu Z.X."/>
            <person name="Shiratori Y."/>
            <person name="Aono T."/>
            <person name="Amachi S."/>
            <person name="Senoo K."/>
            <person name="Itoh H."/>
        </authorList>
    </citation>
    <scope>NUCLEOTIDE SEQUENCE [LARGE SCALE GENOMIC DNA]</scope>
    <source>
        <strain evidence="2">R267</strain>
    </source>
</reference>
<dbReference type="PANTHER" id="PTHR31793">
    <property type="entry name" value="4-HYDROXYBENZOYL-COA THIOESTERASE FAMILY MEMBER"/>
    <property type="match status" value="1"/>
</dbReference>
<comment type="caution">
    <text evidence="1">The sequence shown here is derived from an EMBL/GenBank/DDBJ whole genome shotgun (WGS) entry which is preliminary data.</text>
</comment>
<dbReference type="GO" id="GO:0047617">
    <property type="term" value="F:fatty acyl-CoA hydrolase activity"/>
    <property type="evidence" value="ECO:0007669"/>
    <property type="project" value="TreeGrafter"/>
</dbReference>
<evidence type="ECO:0000313" key="2">
    <source>
        <dbReference type="Proteomes" id="UP000503640"/>
    </source>
</evidence>